<proteinExistence type="predicted"/>
<accession>A0A436ZYI5</accession>
<dbReference type="EMBL" id="SAEB01000007">
    <property type="protein sequence ID" value="RVD84058.1"/>
    <property type="molecule type" value="Genomic_DNA"/>
</dbReference>
<keyword evidence="2" id="KW-1185">Reference proteome</keyword>
<organism evidence="1 2">
    <name type="scientific">Arthrobotrys flagrans</name>
    <name type="common">Nematode-trapping fungus</name>
    <name type="synonym">Trichothecium flagrans</name>
    <dbReference type="NCBI Taxonomy" id="97331"/>
    <lineage>
        <taxon>Eukaryota</taxon>
        <taxon>Fungi</taxon>
        <taxon>Dikarya</taxon>
        <taxon>Ascomycota</taxon>
        <taxon>Pezizomycotina</taxon>
        <taxon>Orbiliomycetes</taxon>
        <taxon>Orbiliales</taxon>
        <taxon>Orbiliaceae</taxon>
        <taxon>Arthrobotrys</taxon>
    </lineage>
</organism>
<evidence type="ECO:0000313" key="2">
    <source>
        <dbReference type="Proteomes" id="UP000283090"/>
    </source>
</evidence>
<reference evidence="1 2" key="1">
    <citation type="submission" date="2019-01" db="EMBL/GenBank/DDBJ databases">
        <title>Intercellular communication is required for trap formation in the nematode-trapping fungus Duddingtonia flagrans.</title>
        <authorList>
            <person name="Youssar L."/>
            <person name="Wernet V."/>
            <person name="Hensel N."/>
            <person name="Hildebrandt H.-G."/>
            <person name="Fischer R."/>
        </authorList>
    </citation>
    <scope>NUCLEOTIDE SEQUENCE [LARGE SCALE GENOMIC DNA]</scope>
    <source>
        <strain evidence="1 2">CBS H-5679</strain>
    </source>
</reference>
<sequence length="422" mass="49518">MSAQHPSCFQRNDNAMATIIPQEQPSRSPVRSIHTCHASSPTNLIIFILTLIYTKARHSYQRMAEEEVSTILGNLQFQESYPIDDGEPDTRPLFLRLLPREIRDEIYKLVVLIGRPPPPSTLEEYFANDRRQLSSGSDPKPISINLSIIRVNKQIHEEAAYIFYSQTVFPVRILLDRCQHDLDECNVKYKAPWEDIHYRRYYYTPALQFDRIHLSTQQQFCRRDMRFPSLTYRHLIRKVQLNFYDQIYLCDEFGSFPISPRRSIDKGRPDFTKLLLFACYRLENALASPVREYLPEVEINAFLTSPADIQALQYPPDRVSDDVKDSVRREREGFFKEMIMTVWPLTNGLWIATLNICPYVQRDFPGLLEETIEECAERNRNDDSGWRRGRFGGPEIEIYPAPRFGKIYWMVVKGRLQLVQGY</sequence>
<gene>
    <name evidence="1" type="ORF">DFL_005827</name>
</gene>
<name>A0A436ZYI5_ARTFL</name>
<dbReference type="PANTHER" id="PTHR42085:SF2">
    <property type="entry name" value="F-BOX DOMAIN-CONTAINING PROTEIN"/>
    <property type="match status" value="1"/>
</dbReference>
<dbReference type="VEuPathDB" id="FungiDB:DFL_005827"/>
<protein>
    <submittedName>
        <fullName evidence="1">Uncharacterized protein</fullName>
    </submittedName>
</protein>
<dbReference type="OrthoDB" id="2951834at2759"/>
<dbReference type="PANTHER" id="PTHR42085">
    <property type="entry name" value="F-BOX DOMAIN-CONTAINING PROTEIN"/>
    <property type="match status" value="1"/>
</dbReference>
<dbReference type="AlphaFoldDB" id="A0A436ZYI5"/>
<evidence type="ECO:0000313" key="1">
    <source>
        <dbReference type="EMBL" id="RVD84058.1"/>
    </source>
</evidence>
<dbReference type="Proteomes" id="UP000283090">
    <property type="component" value="Unassembled WGS sequence"/>
</dbReference>
<dbReference type="GeneID" id="93588138"/>
<comment type="caution">
    <text evidence="1">The sequence shown here is derived from an EMBL/GenBank/DDBJ whole genome shotgun (WGS) entry which is preliminary data.</text>
</comment>
<dbReference type="RefSeq" id="XP_067489602.1">
    <property type="nucleotide sequence ID" value="XM_067635143.1"/>
</dbReference>
<dbReference type="InterPro" id="IPR038883">
    <property type="entry name" value="AN11006-like"/>
</dbReference>